<name>A0A0F9LPG9_9ZZZZ</name>
<evidence type="ECO:0000313" key="1">
    <source>
        <dbReference type="EMBL" id="KKM49041.1"/>
    </source>
</evidence>
<sequence>MAQPKLRVKAIKKIPAYTYETSDGETFVNKSEAQKHEKYLTYRDLREELVSMAKERFSAGLGLTDDGDEFMKGIEIGSWNIEMLEDFVDVVVDINTAINGDFKKFVDEVGELIDKE</sequence>
<gene>
    <name evidence="1" type="ORF">LCGC14_1557080</name>
</gene>
<accession>A0A0F9LPG9</accession>
<reference evidence="1" key="1">
    <citation type="journal article" date="2015" name="Nature">
        <title>Complex archaea that bridge the gap between prokaryotes and eukaryotes.</title>
        <authorList>
            <person name="Spang A."/>
            <person name="Saw J.H."/>
            <person name="Jorgensen S.L."/>
            <person name="Zaremba-Niedzwiedzka K."/>
            <person name="Martijn J."/>
            <person name="Lind A.E."/>
            <person name="van Eijk R."/>
            <person name="Schleper C."/>
            <person name="Guy L."/>
            <person name="Ettema T.J."/>
        </authorList>
    </citation>
    <scope>NUCLEOTIDE SEQUENCE</scope>
</reference>
<dbReference type="AlphaFoldDB" id="A0A0F9LPG9"/>
<proteinExistence type="predicted"/>
<protein>
    <submittedName>
        <fullName evidence="1">Uncharacterized protein</fullName>
    </submittedName>
</protein>
<organism evidence="1">
    <name type="scientific">marine sediment metagenome</name>
    <dbReference type="NCBI Taxonomy" id="412755"/>
    <lineage>
        <taxon>unclassified sequences</taxon>
        <taxon>metagenomes</taxon>
        <taxon>ecological metagenomes</taxon>
    </lineage>
</organism>
<comment type="caution">
    <text evidence="1">The sequence shown here is derived from an EMBL/GenBank/DDBJ whole genome shotgun (WGS) entry which is preliminary data.</text>
</comment>
<dbReference type="EMBL" id="LAZR01011984">
    <property type="protein sequence ID" value="KKM49041.1"/>
    <property type="molecule type" value="Genomic_DNA"/>
</dbReference>